<evidence type="ECO:0000313" key="2">
    <source>
        <dbReference type="EMBL" id="TVO53933.1"/>
    </source>
</evidence>
<protein>
    <submittedName>
        <fullName evidence="3">SlyX family protein</fullName>
    </submittedName>
</protein>
<dbReference type="Proteomes" id="UP000318349">
    <property type="component" value="Unassembled WGS sequence"/>
</dbReference>
<dbReference type="EMBL" id="VMNK01000014">
    <property type="protein sequence ID" value="TVO53933.1"/>
    <property type="molecule type" value="Genomic_DNA"/>
</dbReference>
<gene>
    <name evidence="3" type="ORF">FHP89_09555</name>
    <name evidence="2" type="ORF">FHP91_14190</name>
</gene>
<evidence type="ECO:0000313" key="5">
    <source>
        <dbReference type="Proteomes" id="UP000319502"/>
    </source>
</evidence>
<dbReference type="Pfam" id="PF04102">
    <property type="entry name" value="SlyX"/>
    <property type="match status" value="1"/>
</dbReference>
<feature type="region of interest" description="Disordered" evidence="1">
    <location>
        <begin position="47"/>
        <end position="66"/>
    </location>
</feature>
<accession>A0A558CI87</accession>
<evidence type="ECO:0000313" key="3">
    <source>
        <dbReference type="EMBL" id="TVO77535.1"/>
    </source>
</evidence>
<dbReference type="EMBL" id="VMNI01000007">
    <property type="protein sequence ID" value="TVO77535.1"/>
    <property type="molecule type" value="Genomic_DNA"/>
</dbReference>
<name>A0A558CI87_9RHOO</name>
<evidence type="ECO:0000313" key="4">
    <source>
        <dbReference type="Proteomes" id="UP000318349"/>
    </source>
</evidence>
<reference evidence="4 5" key="1">
    <citation type="submission" date="2019-07" db="EMBL/GenBank/DDBJ databases">
        <title>The pathways for chlorine oxyanion respiration interact through the shared metabolite chlorate.</title>
        <authorList>
            <person name="Barnum T.P."/>
            <person name="Cheng Y."/>
            <person name="Hill K.A."/>
            <person name="Lucas L.N."/>
            <person name="Carlson H.K."/>
            <person name="Coates J.D."/>
        </authorList>
    </citation>
    <scope>NUCLEOTIDE SEQUENCE [LARGE SCALE GENOMIC DNA]</scope>
    <source>
        <strain evidence="3 4">SFB-1</strain>
        <strain evidence="2 5">SFB-3</strain>
    </source>
</reference>
<dbReference type="OrthoDB" id="5297107at2"/>
<proteinExistence type="predicted"/>
<dbReference type="RefSeq" id="WP_144173576.1">
    <property type="nucleotide sequence ID" value="NZ_VMNK01000014.1"/>
</dbReference>
<dbReference type="InterPro" id="IPR007236">
    <property type="entry name" value="SlyX"/>
</dbReference>
<dbReference type="PANTHER" id="PTHR36508">
    <property type="entry name" value="PROTEIN SLYX"/>
    <property type="match status" value="1"/>
</dbReference>
<dbReference type="Proteomes" id="UP000319502">
    <property type="component" value="Unassembled WGS sequence"/>
</dbReference>
<dbReference type="PANTHER" id="PTHR36508:SF1">
    <property type="entry name" value="PROTEIN SLYX"/>
    <property type="match status" value="1"/>
</dbReference>
<dbReference type="AlphaFoldDB" id="A0A558CI87"/>
<keyword evidence="5" id="KW-1185">Reference proteome</keyword>
<feature type="compositionally biased region" description="Basic and acidic residues" evidence="1">
    <location>
        <begin position="57"/>
        <end position="66"/>
    </location>
</feature>
<sequence length="66" mass="7394">MESRLDALECKLMAAEDLLDGLNMTLFRQQEAIALLQSQVLDLKRQLQSAQPGSAGRPEDEIPPHY</sequence>
<evidence type="ECO:0000256" key="1">
    <source>
        <dbReference type="SAM" id="MobiDB-lite"/>
    </source>
</evidence>
<comment type="caution">
    <text evidence="3">The sequence shown here is derived from an EMBL/GenBank/DDBJ whole genome shotgun (WGS) entry which is preliminary data.</text>
</comment>
<organism evidence="3 4">
    <name type="scientific">Denitromonas halophila</name>
    <dbReference type="NCBI Taxonomy" id="1629404"/>
    <lineage>
        <taxon>Bacteria</taxon>
        <taxon>Pseudomonadati</taxon>
        <taxon>Pseudomonadota</taxon>
        <taxon>Betaproteobacteria</taxon>
        <taxon>Rhodocyclales</taxon>
        <taxon>Zoogloeaceae</taxon>
        <taxon>Denitromonas</taxon>
    </lineage>
</organism>